<evidence type="ECO:0000313" key="2">
    <source>
        <dbReference type="EMBL" id="MBW4466958.1"/>
    </source>
</evidence>
<dbReference type="GO" id="GO:0006508">
    <property type="term" value="P:proteolysis"/>
    <property type="evidence" value="ECO:0007669"/>
    <property type="project" value="InterPro"/>
</dbReference>
<dbReference type="SUPFAM" id="SSF111283">
    <property type="entry name" value="Putative modulator of DNA gyrase, PmbA/TldD"/>
    <property type="match status" value="1"/>
</dbReference>
<reference evidence="2" key="1">
    <citation type="submission" date="2021-05" db="EMBL/GenBank/DDBJ databases">
        <authorList>
            <person name="Pietrasiak N."/>
            <person name="Ward R."/>
            <person name="Stajich J.E."/>
            <person name="Kurbessoian T."/>
        </authorList>
    </citation>
    <scope>NUCLEOTIDE SEQUENCE</scope>
    <source>
        <strain evidence="2">GSE-TBD4-15B</strain>
    </source>
</reference>
<protein>
    <submittedName>
        <fullName evidence="2">TldD/PmbA family protein</fullName>
    </submittedName>
</protein>
<feature type="domain" description="Metalloprotease TldD/E C-terminal" evidence="1">
    <location>
        <begin position="229"/>
        <end position="450"/>
    </location>
</feature>
<dbReference type="PANTHER" id="PTHR43666:SF1">
    <property type="entry name" value="CONSERVED PROTEIN"/>
    <property type="match status" value="1"/>
</dbReference>
<dbReference type="PANTHER" id="PTHR43666">
    <property type="entry name" value="TLDD PROTEIN"/>
    <property type="match status" value="1"/>
</dbReference>
<dbReference type="EMBL" id="JAHHHV010000072">
    <property type="protein sequence ID" value="MBW4466958.1"/>
    <property type="molecule type" value="Genomic_DNA"/>
</dbReference>
<evidence type="ECO:0000313" key="3">
    <source>
        <dbReference type="Proteomes" id="UP000707356"/>
    </source>
</evidence>
<dbReference type="Proteomes" id="UP000707356">
    <property type="component" value="Unassembled WGS sequence"/>
</dbReference>
<evidence type="ECO:0000259" key="1">
    <source>
        <dbReference type="Pfam" id="PF19289"/>
    </source>
</evidence>
<gene>
    <name evidence="2" type="ORF">KME07_16160</name>
</gene>
<sequence length="453" mass="49513">MSLAAQQTKQQTQLEQTFNQLAEALLTELRADEQLKLTLQAEQSQFVRFNAAQVRQTGCITDGSLTLTLMQNQRNAYRSFPCTGDWETDWPQVQQALAELRQEVPELPVDPYLVLPQGNATSRDIQTGQLLAADAVAATLLPEVAGLDFTGIYAGGSVIRGYADSAGQRHWFATESFALDYSLFTSDNQAVKGTFAGNQWDHSAYSAKLADSKLQLQRLAQSPKPVPRGQYRTYLAPSALAEIIGMLSWGGISEAALQRGDSALAVLQRGEKQLSPRFSLSENFGHGLVPRFNESGEVAPVELSLIAAGQLKNTLVSSRTAKEYGKVANGASGGEYLRSPEVAPGQLPADQILASLDTGLYLSNLHYLNWSDRPSGRITGMTRYACFWVEQGELVAPIENLRFDESLYRCLGEALIDLTETQEFIPEVGSYSNRSLGGIWVPGALIEGFTYTL</sequence>
<organism evidence="2 3">
    <name type="scientific">Pegethrix bostrychoides GSE-TBD4-15B</name>
    <dbReference type="NCBI Taxonomy" id="2839662"/>
    <lineage>
        <taxon>Bacteria</taxon>
        <taxon>Bacillati</taxon>
        <taxon>Cyanobacteriota</taxon>
        <taxon>Cyanophyceae</taxon>
        <taxon>Oculatellales</taxon>
        <taxon>Oculatellaceae</taxon>
        <taxon>Pegethrix</taxon>
    </lineage>
</organism>
<reference evidence="2" key="2">
    <citation type="journal article" date="2022" name="Microbiol. Resour. Announc.">
        <title>Metagenome Sequencing to Explore Phylogenomics of Terrestrial Cyanobacteria.</title>
        <authorList>
            <person name="Ward R.D."/>
            <person name="Stajich J.E."/>
            <person name="Johansen J.R."/>
            <person name="Huntemann M."/>
            <person name="Clum A."/>
            <person name="Foster B."/>
            <person name="Foster B."/>
            <person name="Roux S."/>
            <person name="Palaniappan K."/>
            <person name="Varghese N."/>
            <person name="Mukherjee S."/>
            <person name="Reddy T.B.K."/>
            <person name="Daum C."/>
            <person name="Copeland A."/>
            <person name="Chen I.A."/>
            <person name="Ivanova N.N."/>
            <person name="Kyrpides N.C."/>
            <person name="Shapiro N."/>
            <person name="Eloe-Fadrosh E.A."/>
            <person name="Pietrasiak N."/>
        </authorList>
    </citation>
    <scope>NUCLEOTIDE SEQUENCE</scope>
    <source>
        <strain evidence="2">GSE-TBD4-15B</strain>
    </source>
</reference>
<dbReference type="GO" id="GO:0008237">
    <property type="term" value="F:metallopeptidase activity"/>
    <property type="evidence" value="ECO:0007669"/>
    <property type="project" value="InterPro"/>
</dbReference>
<dbReference type="InterPro" id="IPR045569">
    <property type="entry name" value="Metalloprtase-TldD/E_C"/>
</dbReference>
<comment type="caution">
    <text evidence="2">The sequence shown here is derived from an EMBL/GenBank/DDBJ whole genome shotgun (WGS) entry which is preliminary data.</text>
</comment>
<dbReference type="InterPro" id="IPR036059">
    <property type="entry name" value="TldD/PmbA_sf"/>
</dbReference>
<name>A0A951PCN6_9CYAN</name>
<accession>A0A951PCN6</accession>
<dbReference type="Pfam" id="PF19289">
    <property type="entry name" value="PmbA_TldD_3rd"/>
    <property type="match status" value="1"/>
</dbReference>
<proteinExistence type="predicted"/>
<dbReference type="AlphaFoldDB" id="A0A951PCN6"/>